<sequence length="343" mass="38735">MTVQIPPQVMLTECNRESKALNLESRGVLGLGLRVLSSEIEGMKDGTKGPSRKRKRQKRRTSHQHEKSSHQNGTVSKKEDKINLSSLEAIDEDEQQSSSSAAAAAAKRRKSQGLANSSSFLDKMRARLSGGHFRMINEKLYTCTGKEALKYFEEDPELFNMYHAGYQEQMSHWPEQPVNIIIKWLKDHSPSLIVADFGCGDARLARNVENKVFSFDLVANDPSVIACDMSNTPLDSSSIDVAVFCLSLMGLNFSSYLQEAHRVLKPCGWLLIAEVKSRFDPNTGGADPNRFLKAVCELGFTSVFKDSSNKMFILLYFKKKEKQSSKRKEIEWPELKPCLYKRR</sequence>
<evidence type="ECO:0000256" key="9">
    <source>
        <dbReference type="ARBA" id="ARBA00022853"/>
    </source>
</evidence>
<comment type="similarity">
    <text evidence="2 13">Belongs to the methyltransferase superfamily. RRP8 family.</text>
</comment>
<dbReference type="EC" id="2.1.1.-" evidence="13"/>
<dbReference type="GO" id="GO:0032259">
    <property type="term" value="P:methylation"/>
    <property type="evidence" value="ECO:0007669"/>
    <property type="project" value="UniProtKB-KW"/>
</dbReference>
<keyword evidence="11" id="KW-0804">Transcription</keyword>
<feature type="region of interest" description="Disordered" evidence="14">
    <location>
        <begin position="41"/>
        <end position="116"/>
    </location>
</feature>
<evidence type="ECO:0000313" key="16">
    <source>
        <dbReference type="Proteomes" id="UP001415857"/>
    </source>
</evidence>
<evidence type="ECO:0000256" key="1">
    <source>
        <dbReference type="ARBA" id="ARBA00004604"/>
    </source>
</evidence>
<evidence type="ECO:0000256" key="11">
    <source>
        <dbReference type="ARBA" id="ARBA00023163"/>
    </source>
</evidence>
<keyword evidence="5 13" id="KW-0698">rRNA processing</keyword>
<keyword evidence="4" id="KW-0678">Repressor</keyword>
<dbReference type="Gene3D" id="1.10.10.2150">
    <property type="entry name" value="Ribosomal RNA-processing protein 8, N-terminal domain"/>
    <property type="match status" value="1"/>
</dbReference>
<dbReference type="GO" id="GO:0008168">
    <property type="term" value="F:methyltransferase activity"/>
    <property type="evidence" value="ECO:0007669"/>
    <property type="project" value="UniProtKB-KW"/>
</dbReference>
<dbReference type="GO" id="GO:0006325">
    <property type="term" value="P:chromatin organization"/>
    <property type="evidence" value="ECO:0007669"/>
    <property type="project" value="UniProtKB-KW"/>
</dbReference>
<dbReference type="Gene3D" id="3.40.50.150">
    <property type="entry name" value="Vaccinia Virus protein VP39"/>
    <property type="match status" value="1"/>
</dbReference>
<dbReference type="FunFam" id="1.10.10.2150:FF:000001">
    <property type="entry name" value="Ribosomal RNA-processing protein 8"/>
    <property type="match status" value="1"/>
</dbReference>
<evidence type="ECO:0000256" key="7">
    <source>
        <dbReference type="ARBA" id="ARBA00022679"/>
    </source>
</evidence>
<accession>A0AAP0NJD6</accession>
<evidence type="ECO:0000256" key="4">
    <source>
        <dbReference type="ARBA" id="ARBA00022491"/>
    </source>
</evidence>
<organism evidence="15 16">
    <name type="scientific">Liquidambar formosana</name>
    <name type="common">Formosan gum</name>
    <dbReference type="NCBI Taxonomy" id="63359"/>
    <lineage>
        <taxon>Eukaryota</taxon>
        <taxon>Viridiplantae</taxon>
        <taxon>Streptophyta</taxon>
        <taxon>Embryophyta</taxon>
        <taxon>Tracheophyta</taxon>
        <taxon>Spermatophyta</taxon>
        <taxon>Magnoliopsida</taxon>
        <taxon>eudicotyledons</taxon>
        <taxon>Gunneridae</taxon>
        <taxon>Pentapetalae</taxon>
        <taxon>Saxifragales</taxon>
        <taxon>Altingiaceae</taxon>
        <taxon>Liquidambar</taxon>
    </lineage>
</organism>
<keyword evidence="9" id="KW-0156">Chromatin regulator</keyword>
<keyword evidence="10" id="KW-0805">Transcription regulation</keyword>
<evidence type="ECO:0000256" key="6">
    <source>
        <dbReference type="ARBA" id="ARBA00022603"/>
    </source>
</evidence>
<gene>
    <name evidence="15" type="ORF">L1049_003052</name>
</gene>
<dbReference type="EMBL" id="JBBPBK010000013">
    <property type="protein sequence ID" value="KAK9272675.1"/>
    <property type="molecule type" value="Genomic_DNA"/>
</dbReference>
<dbReference type="InterPro" id="IPR007823">
    <property type="entry name" value="RRP8"/>
</dbReference>
<evidence type="ECO:0000256" key="13">
    <source>
        <dbReference type="RuleBase" id="RU365074"/>
    </source>
</evidence>
<evidence type="ECO:0000256" key="5">
    <source>
        <dbReference type="ARBA" id="ARBA00022552"/>
    </source>
</evidence>
<keyword evidence="6 13" id="KW-0489">Methyltransferase</keyword>
<evidence type="ECO:0000256" key="12">
    <source>
        <dbReference type="ARBA" id="ARBA00023242"/>
    </source>
</evidence>
<dbReference type="Pfam" id="PF05148">
    <property type="entry name" value="Methyltransf_8"/>
    <property type="match status" value="1"/>
</dbReference>
<dbReference type="PANTHER" id="PTHR12787:SF0">
    <property type="entry name" value="RIBOSOMAL RNA-PROCESSING PROTEIN 8"/>
    <property type="match status" value="1"/>
</dbReference>
<dbReference type="PANTHER" id="PTHR12787">
    <property type="entry name" value="RIBOSOMAL RNA-PROCESSING PROTEIN 8"/>
    <property type="match status" value="1"/>
</dbReference>
<evidence type="ECO:0000256" key="2">
    <source>
        <dbReference type="ARBA" id="ARBA00006301"/>
    </source>
</evidence>
<comment type="function">
    <text evidence="13">Probable methyltransferase required to silence rDNA.</text>
</comment>
<evidence type="ECO:0000256" key="3">
    <source>
        <dbReference type="ARBA" id="ARBA00020203"/>
    </source>
</evidence>
<dbReference type="SUPFAM" id="SSF53335">
    <property type="entry name" value="S-adenosyl-L-methionine-dependent methyltransferases"/>
    <property type="match status" value="1"/>
</dbReference>
<name>A0AAP0NJD6_LIQFO</name>
<dbReference type="CDD" id="cd02440">
    <property type="entry name" value="AdoMet_MTases"/>
    <property type="match status" value="1"/>
</dbReference>
<feature type="compositionally biased region" description="Basic residues" evidence="14">
    <location>
        <begin position="50"/>
        <end position="62"/>
    </location>
</feature>
<dbReference type="AlphaFoldDB" id="A0AAP0NJD6"/>
<dbReference type="Proteomes" id="UP001415857">
    <property type="component" value="Unassembled WGS sequence"/>
</dbReference>
<dbReference type="GO" id="GO:0005730">
    <property type="term" value="C:nucleolus"/>
    <property type="evidence" value="ECO:0007669"/>
    <property type="project" value="UniProtKB-SubCell"/>
</dbReference>
<dbReference type="GO" id="GO:0006364">
    <property type="term" value="P:rRNA processing"/>
    <property type="evidence" value="ECO:0007669"/>
    <property type="project" value="UniProtKB-UniRule"/>
</dbReference>
<reference evidence="15 16" key="1">
    <citation type="journal article" date="2024" name="Plant J.">
        <title>Genome sequences and population genomics reveal climatic adaptation and genomic divergence between two closely related sweetgum species.</title>
        <authorList>
            <person name="Xu W.Q."/>
            <person name="Ren C.Q."/>
            <person name="Zhang X.Y."/>
            <person name="Comes H.P."/>
            <person name="Liu X.H."/>
            <person name="Li Y.G."/>
            <person name="Kettle C.J."/>
            <person name="Jalonen R."/>
            <person name="Gaisberger H."/>
            <person name="Ma Y.Z."/>
            <person name="Qiu Y.X."/>
        </authorList>
    </citation>
    <scope>NUCLEOTIDE SEQUENCE [LARGE SCALE GENOMIC DNA]</scope>
    <source>
        <strain evidence="15">Hangzhou</strain>
    </source>
</reference>
<keyword evidence="8 13" id="KW-0949">S-adenosyl-L-methionine</keyword>
<dbReference type="InterPro" id="IPR029063">
    <property type="entry name" value="SAM-dependent_MTases_sf"/>
</dbReference>
<evidence type="ECO:0000256" key="8">
    <source>
        <dbReference type="ARBA" id="ARBA00022691"/>
    </source>
</evidence>
<keyword evidence="12 13" id="KW-0539">Nucleus</keyword>
<evidence type="ECO:0000256" key="14">
    <source>
        <dbReference type="SAM" id="MobiDB-lite"/>
    </source>
</evidence>
<keyword evidence="16" id="KW-1185">Reference proteome</keyword>
<protein>
    <recommendedName>
        <fullName evidence="3 13">Ribosomal RNA-processing protein 8</fullName>
        <ecNumber evidence="13">2.1.1.-</ecNumber>
    </recommendedName>
</protein>
<proteinExistence type="inferred from homology"/>
<keyword evidence="7 13" id="KW-0808">Transferase</keyword>
<evidence type="ECO:0000256" key="10">
    <source>
        <dbReference type="ARBA" id="ARBA00023015"/>
    </source>
</evidence>
<comment type="caution">
    <text evidence="15">The sequence shown here is derived from an EMBL/GenBank/DDBJ whole genome shotgun (WGS) entry which is preliminary data.</text>
</comment>
<dbReference type="InterPro" id="IPR042036">
    <property type="entry name" value="RRP8_N"/>
</dbReference>
<dbReference type="FunFam" id="3.40.50.150:FF:000068">
    <property type="entry name" value="Ribosomal RNA-processing protein 8"/>
    <property type="match status" value="1"/>
</dbReference>
<evidence type="ECO:0000313" key="15">
    <source>
        <dbReference type="EMBL" id="KAK9272675.1"/>
    </source>
</evidence>
<comment type="subcellular location">
    <subcellularLocation>
        <location evidence="1 13">Nucleus</location>
        <location evidence="1 13">Nucleolus</location>
    </subcellularLocation>
</comment>